<dbReference type="PANTHER" id="PTHR32154:SF0">
    <property type="entry name" value="PYRUVATE-FLAVODOXIN OXIDOREDUCTASE-RELATED"/>
    <property type="match status" value="1"/>
</dbReference>
<dbReference type="EMBL" id="JARPMG010000005">
    <property type="protein sequence ID" value="KAJ8100817.1"/>
    <property type="molecule type" value="Genomic_DNA"/>
</dbReference>
<dbReference type="InterPro" id="IPR050722">
    <property type="entry name" value="Pyruvate:ferred/Flavod_OxRd"/>
</dbReference>
<accession>A0AAD7QVV0</accession>
<organism evidence="1 2">
    <name type="scientific">Lipomyces tetrasporus</name>
    <dbReference type="NCBI Taxonomy" id="54092"/>
    <lineage>
        <taxon>Eukaryota</taxon>
        <taxon>Fungi</taxon>
        <taxon>Dikarya</taxon>
        <taxon>Ascomycota</taxon>
        <taxon>Saccharomycotina</taxon>
        <taxon>Lipomycetes</taxon>
        <taxon>Lipomycetales</taxon>
        <taxon>Lipomycetaceae</taxon>
        <taxon>Lipomyces</taxon>
    </lineage>
</organism>
<evidence type="ECO:0000313" key="2">
    <source>
        <dbReference type="Proteomes" id="UP001217417"/>
    </source>
</evidence>
<dbReference type="RefSeq" id="XP_056044267.1">
    <property type="nucleotide sequence ID" value="XM_056185988.1"/>
</dbReference>
<protein>
    <submittedName>
        <fullName evidence="1">Uncharacterized protein</fullName>
    </submittedName>
</protein>
<dbReference type="Gene3D" id="3.40.50.970">
    <property type="match status" value="1"/>
</dbReference>
<dbReference type="PANTHER" id="PTHR32154">
    <property type="entry name" value="PYRUVATE-FLAVODOXIN OXIDOREDUCTASE-RELATED"/>
    <property type="match status" value="1"/>
</dbReference>
<sequence>MPIGWLGSPDASILNDHSDIQGTVIVYEFEEDAEDIDFVVTFLDQYLVPAYRSSTDTKAQWFLAEGSSKLSDVGAELISKLEIDSSEIANELLNDKAFLLGSSLWIIGSDAWSYDFGTSGVHNIIASGKNVNILIIDQAMVSNIVFIAYCL</sequence>
<comment type="caution">
    <text evidence="1">The sequence shown here is derived from an EMBL/GenBank/DDBJ whole genome shotgun (WGS) entry which is preliminary data.</text>
</comment>
<keyword evidence="2" id="KW-1185">Reference proteome</keyword>
<dbReference type="InterPro" id="IPR029061">
    <property type="entry name" value="THDP-binding"/>
</dbReference>
<reference evidence="1" key="1">
    <citation type="submission" date="2023-03" db="EMBL/GenBank/DDBJ databases">
        <title>Near-Complete genome sequence of Lipomyces tetrasporous NRRL Y-64009, an oleaginous yeast capable of growing on lignocellulosic hydrolysates.</title>
        <authorList>
            <consortium name="Lawrence Berkeley National Laboratory"/>
            <person name="Jagtap S.S."/>
            <person name="Liu J.-J."/>
            <person name="Walukiewicz H.E."/>
            <person name="Pangilinan J."/>
            <person name="Lipzen A."/>
            <person name="Ahrendt S."/>
            <person name="Koriabine M."/>
            <person name="Cobaugh K."/>
            <person name="Salamov A."/>
            <person name="Yoshinaga Y."/>
            <person name="Ng V."/>
            <person name="Daum C."/>
            <person name="Grigoriev I.V."/>
            <person name="Slininger P.J."/>
            <person name="Dien B.S."/>
            <person name="Jin Y.-S."/>
            <person name="Rao C.V."/>
        </authorList>
    </citation>
    <scope>NUCLEOTIDE SEQUENCE</scope>
    <source>
        <strain evidence="1">NRRL Y-64009</strain>
    </source>
</reference>
<name>A0AAD7QVV0_9ASCO</name>
<dbReference type="AlphaFoldDB" id="A0AAD7QVV0"/>
<dbReference type="GO" id="GO:0006979">
    <property type="term" value="P:response to oxidative stress"/>
    <property type="evidence" value="ECO:0007669"/>
    <property type="project" value="TreeGrafter"/>
</dbReference>
<dbReference type="GeneID" id="80881154"/>
<dbReference type="SUPFAM" id="SSF52518">
    <property type="entry name" value="Thiamin diphosphate-binding fold (THDP-binding)"/>
    <property type="match status" value="1"/>
</dbReference>
<evidence type="ECO:0000313" key="1">
    <source>
        <dbReference type="EMBL" id="KAJ8100817.1"/>
    </source>
</evidence>
<proteinExistence type="predicted"/>
<gene>
    <name evidence="1" type="ORF">POJ06DRAFT_238299</name>
</gene>
<dbReference type="Proteomes" id="UP001217417">
    <property type="component" value="Unassembled WGS sequence"/>
</dbReference>